<name>A0A9Q0K962_9MAGN</name>
<accession>A0A9Q0K962</accession>
<dbReference type="Gene3D" id="2.60.40.2310">
    <property type="match status" value="1"/>
</dbReference>
<dbReference type="InterPro" id="IPR041469">
    <property type="entry name" value="Subtilisin-like_FN3"/>
</dbReference>
<reference evidence="2" key="1">
    <citation type="journal article" date="2023" name="Plant J.">
        <title>The genome of the king protea, Protea cynaroides.</title>
        <authorList>
            <person name="Chang J."/>
            <person name="Duong T.A."/>
            <person name="Schoeman C."/>
            <person name="Ma X."/>
            <person name="Roodt D."/>
            <person name="Barker N."/>
            <person name="Li Z."/>
            <person name="Van de Peer Y."/>
            <person name="Mizrachi E."/>
        </authorList>
    </citation>
    <scope>NUCLEOTIDE SEQUENCE</scope>
    <source>
        <tissue evidence="2">Young leaves</tissue>
    </source>
</reference>
<evidence type="ECO:0000313" key="2">
    <source>
        <dbReference type="EMBL" id="KAJ4966214.1"/>
    </source>
</evidence>
<gene>
    <name evidence="2" type="ORF">NE237_018063</name>
</gene>
<dbReference type="EMBL" id="JAMYWD010000007">
    <property type="protein sequence ID" value="KAJ4966214.1"/>
    <property type="molecule type" value="Genomic_DNA"/>
</dbReference>
<protein>
    <recommendedName>
        <fullName evidence="1">Subtilisin-like protease fibronectin type-III domain-containing protein</fullName>
    </recommendedName>
</protein>
<feature type="domain" description="Subtilisin-like protease fibronectin type-III" evidence="1">
    <location>
        <begin position="7"/>
        <end position="96"/>
    </location>
</feature>
<evidence type="ECO:0000313" key="3">
    <source>
        <dbReference type="Proteomes" id="UP001141806"/>
    </source>
</evidence>
<dbReference type="Pfam" id="PF17766">
    <property type="entry name" value="fn3_6"/>
    <property type="match status" value="1"/>
</dbReference>
<dbReference type="OrthoDB" id="4803627at2759"/>
<keyword evidence="3" id="KW-1185">Reference proteome</keyword>
<comment type="caution">
    <text evidence="2">The sequence shown here is derived from an EMBL/GenBank/DDBJ whole genome shotgun (WGS) entry which is preliminary data.</text>
</comment>
<dbReference type="Proteomes" id="UP001141806">
    <property type="component" value="Unassembled WGS sequence"/>
</dbReference>
<organism evidence="2 3">
    <name type="scientific">Protea cynaroides</name>
    <dbReference type="NCBI Taxonomy" id="273540"/>
    <lineage>
        <taxon>Eukaryota</taxon>
        <taxon>Viridiplantae</taxon>
        <taxon>Streptophyta</taxon>
        <taxon>Embryophyta</taxon>
        <taxon>Tracheophyta</taxon>
        <taxon>Spermatophyta</taxon>
        <taxon>Magnoliopsida</taxon>
        <taxon>Proteales</taxon>
        <taxon>Proteaceae</taxon>
        <taxon>Protea</taxon>
    </lineage>
</organism>
<sequence length="103" mass="11695">MELQNTDSNISAVFERTVTNVGFSKSVYKVNVKSPEGLDVTVIPDMLVFEQMNQMQSFTVVLKGAPIHSNPDEFKTISASLVWSDSFHIVRSPITVYYFPREY</sequence>
<evidence type="ECO:0000259" key="1">
    <source>
        <dbReference type="Pfam" id="PF17766"/>
    </source>
</evidence>
<proteinExistence type="predicted"/>
<dbReference type="AlphaFoldDB" id="A0A9Q0K962"/>